<comment type="similarity">
    <text evidence="2 9">Belongs to the ADP/ATP translocase tlc family.</text>
</comment>
<evidence type="ECO:0000256" key="4">
    <source>
        <dbReference type="ARBA" id="ARBA00022692"/>
    </source>
</evidence>
<keyword evidence="11" id="KW-1185">Reference proteome</keyword>
<comment type="caution">
    <text evidence="10">The sequence shown here is derived from an EMBL/GenBank/DDBJ whole genome shotgun (WGS) entry which is preliminary data.</text>
</comment>
<dbReference type="InterPro" id="IPR004667">
    <property type="entry name" value="ADP_ATP_car_bac_type"/>
</dbReference>
<reference evidence="10 11" key="1">
    <citation type="submission" date="2024-10" db="EMBL/GenBank/DDBJ databases">
        <title>Updated reference genomes for cyclostephanoid diatoms.</title>
        <authorList>
            <person name="Roberts W.R."/>
            <person name="Alverson A.J."/>
        </authorList>
    </citation>
    <scope>NUCLEOTIDE SEQUENCE [LARGE SCALE GENOMIC DNA]</scope>
    <source>
        <strain evidence="10 11">AJA010-31</strain>
    </source>
</reference>
<dbReference type="GO" id="GO:0016020">
    <property type="term" value="C:membrane"/>
    <property type="evidence" value="ECO:0007669"/>
    <property type="project" value="UniProtKB-SubCell"/>
</dbReference>
<keyword evidence="6 9" id="KW-0067">ATP-binding</keyword>
<name>A0ABD3QY19_9STRA</name>
<evidence type="ECO:0000256" key="2">
    <source>
        <dbReference type="ARBA" id="ARBA00007127"/>
    </source>
</evidence>
<dbReference type="Proteomes" id="UP001530400">
    <property type="component" value="Unassembled WGS sequence"/>
</dbReference>
<keyword evidence="7 9" id="KW-1133">Transmembrane helix</keyword>
<sequence>MNLLRSSLHKTSYFSKRSNCNTSTSHVSLVRHILIFCCAFAVLTSHAALAASNVNTSILSASTQRISKTKVMVQKKQGRNLAATVRAGSDKNISLGTRIRNVLFPIHGDEVKKFLLIGSIKFFVILALTLTRDNKDTMVVTQCGAESIAFLKIYGVMPAATLFIAVYSKMASMLDKRTLFYATCIPFFAFFFLFDAIVYPRRNAIQPSLENVQSLLKIGSTSSGASSIIAKLFANWTTALFYVVAEVYSSVSVGILFWQYANDVVSVSQAKRFYPLFAQMSGLAPILAGQYVVRYASRAKDFEESLHRLTLLITFSGVMICLFYKWSNDYIEKTGIGSDRDEKVQKKKKAKMTMYESAKFLASSEYLRLIAVLVLGYGK</sequence>
<dbReference type="AlphaFoldDB" id="A0ABD3QY19"/>
<evidence type="ECO:0000313" key="10">
    <source>
        <dbReference type="EMBL" id="KAL3804952.1"/>
    </source>
</evidence>
<keyword evidence="3 9" id="KW-0813">Transport</keyword>
<evidence type="ECO:0000256" key="1">
    <source>
        <dbReference type="ARBA" id="ARBA00004141"/>
    </source>
</evidence>
<dbReference type="PANTHER" id="PTHR31187:SF1">
    <property type="entry name" value="ADP,ATP CARRIER PROTEIN 1"/>
    <property type="match status" value="1"/>
</dbReference>
<keyword evidence="8 9" id="KW-0472">Membrane</keyword>
<dbReference type="EMBL" id="JALLPJ020000021">
    <property type="protein sequence ID" value="KAL3804952.1"/>
    <property type="molecule type" value="Genomic_DNA"/>
</dbReference>
<keyword evidence="4 9" id="KW-0812">Transmembrane</keyword>
<feature type="transmembrane region" description="Helical" evidence="9">
    <location>
        <begin position="305"/>
        <end position="326"/>
    </location>
</feature>
<organism evidence="10 11">
    <name type="scientific">Cyclotella atomus</name>
    <dbReference type="NCBI Taxonomy" id="382360"/>
    <lineage>
        <taxon>Eukaryota</taxon>
        <taxon>Sar</taxon>
        <taxon>Stramenopiles</taxon>
        <taxon>Ochrophyta</taxon>
        <taxon>Bacillariophyta</taxon>
        <taxon>Coscinodiscophyceae</taxon>
        <taxon>Thalassiosirophycidae</taxon>
        <taxon>Stephanodiscales</taxon>
        <taxon>Stephanodiscaceae</taxon>
        <taxon>Cyclotella</taxon>
    </lineage>
</organism>
<feature type="transmembrane region" description="Helical" evidence="9">
    <location>
        <begin position="239"/>
        <end position="261"/>
    </location>
</feature>
<feature type="transmembrane region" description="Helical" evidence="9">
    <location>
        <begin position="273"/>
        <end position="293"/>
    </location>
</feature>
<evidence type="ECO:0000313" key="11">
    <source>
        <dbReference type="Proteomes" id="UP001530400"/>
    </source>
</evidence>
<feature type="transmembrane region" description="Helical" evidence="9">
    <location>
        <begin position="143"/>
        <end position="167"/>
    </location>
</feature>
<evidence type="ECO:0000256" key="7">
    <source>
        <dbReference type="ARBA" id="ARBA00022989"/>
    </source>
</evidence>
<evidence type="ECO:0000256" key="6">
    <source>
        <dbReference type="ARBA" id="ARBA00022840"/>
    </source>
</evidence>
<evidence type="ECO:0000256" key="3">
    <source>
        <dbReference type="ARBA" id="ARBA00022448"/>
    </source>
</evidence>
<comment type="subcellular location">
    <subcellularLocation>
        <location evidence="1 9">Membrane</location>
        <topology evidence="1 9">Multi-pass membrane protein</topology>
    </subcellularLocation>
</comment>
<dbReference type="GO" id="GO:0005524">
    <property type="term" value="F:ATP binding"/>
    <property type="evidence" value="ECO:0007669"/>
    <property type="project" value="UniProtKB-KW"/>
</dbReference>
<dbReference type="PANTHER" id="PTHR31187">
    <property type="match status" value="1"/>
</dbReference>
<evidence type="ECO:0000256" key="9">
    <source>
        <dbReference type="RuleBase" id="RU363121"/>
    </source>
</evidence>
<accession>A0ABD3QY19</accession>
<feature type="transmembrane region" description="Helical" evidence="9">
    <location>
        <begin position="114"/>
        <end position="131"/>
    </location>
</feature>
<protein>
    <recommendedName>
        <fullName evidence="9">ADP,ATP carrier protein</fullName>
    </recommendedName>
</protein>
<gene>
    <name evidence="10" type="ORF">ACHAWO_013467</name>
</gene>
<dbReference type="Pfam" id="PF03219">
    <property type="entry name" value="TLC"/>
    <property type="match status" value="1"/>
</dbReference>
<evidence type="ECO:0000256" key="5">
    <source>
        <dbReference type="ARBA" id="ARBA00022741"/>
    </source>
</evidence>
<proteinExistence type="inferred from homology"/>
<feature type="transmembrane region" description="Helical" evidence="9">
    <location>
        <begin position="179"/>
        <end position="199"/>
    </location>
</feature>
<keyword evidence="5 9" id="KW-0547">Nucleotide-binding</keyword>
<evidence type="ECO:0000256" key="8">
    <source>
        <dbReference type="ARBA" id="ARBA00023136"/>
    </source>
</evidence>